<dbReference type="InterPro" id="IPR047738">
    <property type="entry name" value="SAV_2336-like_N"/>
</dbReference>
<feature type="domain" description="N,N-dimethylformamidase beta subunit-like C-terminal" evidence="2">
    <location>
        <begin position="657"/>
        <end position="1020"/>
    </location>
</feature>
<gene>
    <name evidence="3" type="ORF">GCM10010276_00090</name>
</gene>
<dbReference type="NCBIfam" id="NF041121">
    <property type="entry name" value="SAV_2336_NTERM"/>
    <property type="match status" value="1"/>
</dbReference>
<sequence>MVADNLDGLVQSVLRLDLGLDATAIAEALWLATATPLDATTDHVVGLRKVARHTDSPPRAAADPQRPEPAQTDAQGSTRTASGDASASGVRRTVSNRQVLVRQADALPNTLALGNALRPLKRRWPQGRQSELDLEATVRSFTLTRRLIPEFRPAPERWFDLLLVIDDSPGMALWDHAVAELARLLRQLGAFRRIQQCRMTPSGDRSVLRNQQGDAVGPDQLKAPNRRTLVIVVTDGSDSGWRRPDVWRILRAWALSSPTALLTPLPARLWSRSGLDLPTIRVGASVPGAVNTELSHRVPHLLRKRSHDQWVPIPAVRLTRHALGQWARTLMQRDAPGCDALLIPQGGRPHEDAEPLSGAVLADSFQRVASPAAAQLAVLCSPFRDLTLPLINLIRQELVPEAGTDDVAELISGGLLLKVGPSLHFREDARVALTKVLGQSDAWRVHDALQEHIADRAAPDGALSSAVSDTDGNVALSASLQSLAAASRQTLELLGVLPHTATDSSRPSQSSQPHDQNDRVLAVPWHPEPSPPDRRVTRKPPLSSLGTAEEPAVTSVRLRRWESGALAHAVTDPFGLGPVPWLRGNEQYFDDTGHVVPWYIDPAQGSGETVPHARVRGPRPADDVHRQIKGFASPGAVAPGETIDFCITVDPPQEFSVDVYRIGHYGGDGAAKITTSPRLSGIVQPPPLTADRTVSCHHWWLSWRLQIPSYWNVGAYVAVLTTADGYRSHVPFTVRDNRPADLLLLLPDITWQAYNLYPEDGRTGASLYHAWDENGRLLGEADAATTVSFDRPYAGAGLPLHVGHAYDFIRWAERYGYDLAYADARDLHAGRVDTSRYRGLVFPGHDEYWSVPMRRAVEDARDRGTSLVFLSANTMYWQVELGPSPSGVPDRLLTCRKRKGPGKPVLWREIDRPEQQLVGIQYAGRVPEPHPLIVRNAGHWLWEATGAHEGDEIEGLVAGEADRYFPRTALPEHEERILLAHSPYTDGEGALRHQETSLYRAPSGAWVFASGTFAWSPSLDRPGHVHPRIQRATATLMDRICKRS</sequence>
<dbReference type="EMBL" id="BAAASG010000001">
    <property type="protein sequence ID" value="GAA2470127.1"/>
    <property type="molecule type" value="Genomic_DNA"/>
</dbReference>
<feature type="compositionally biased region" description="Polar residues" evidence="1">
    <location>
        <begin position="72"/>
        <end position="85"/>
    </location>
</feature>
<evidence type="ECO:0000256" key="1">
    <source>
        <dbReference type="SAM" id="MobiDB-lite"/>
    </source>
</evidence>
<organism evidence="3 4">
    <name type="scientific">Streptomyces longisporus</name>
    <dbReference type="NCBI Taxonomy" id="1948"/>
    <lineage>
        <taxon>Bacteria</taxon>
        <taxon>Bacillati</taxon>
        <taxon>Actinomycetota</taxon>
        <taxon>Actinomycetes</taxon>
        <taxon>Kitasatosporales</taxon>
        <taxon>Streptomycetaceae</taxon>
        <taxon>Streptomyces</taxon>
    </lineage>
</organism>
<comment type="caution">
    <text evidence="3">The sequence shown here is derived from an EMBL/GenBank/DDBJ whole genome shotgun (WGS) entry which is preliminary data.</text>
</comment>
<dbReference type="Proteomes" id="UP001501777">
    <property type="component" value="Unassembled WGS sequence"/>
</dbReference>
<evidence type="ECO:0000313" key="3">
    <source>
        <dbReference type="EMBL" id="GAA2470127.1"/>
    </source>
</evidence>
<keyword evidence="4" id="KW-1185">Reference proteome</keyword>
<accession>A0ABN3KU90</accession>
<name>A0ABN3KU90_STRLO</name>
<evidence type="ECO:0000313" key="4">
    <source>
        <dbReference type="Proteomes" id="UP001501777"/>
    </source>
</evidence>
<evidence type="ECO:0000259" key="2">
    <source>
        <dbReference type="Pfam" id="PF20254"/>
    </source>
</evidence>
<proteinExistence type="predicted"/>
<protein>
    <recommendedName>
        <fullName evidence="2">N,N-dimethylformamidase beta subunit-like C-terminal domain-containing protein</fullName>
    </recommendedName>
</protein>
<dbReference type="InterPro" id="IPR046540">
    <property type="entry name" value="DMFA2_C"/>
</dbReference>
<feature type="region of interest" description="Disordered" evidence="1">
    <location>
        <begin position="521"/>
        <end position="554"/>
    </location>
</feature>
<dbReference type="Pfam" id="PF20254">
    <property type="entry name" value="DMFA2_C"/>
    <property type="match status" value="1"/>
</dbReference>
<feature type="region of interest" description="Disordered" evidence="1">
    <location>
        <begin position="51"/>
        <end position="91"/>
    </location>
</feature>
<reference evidence="3 4" key="1">
    <citation type="journal article" date="2019" name="Int. J. Syst. Evol. Microbiol.">
        <title>The Global Catalogue of Microorganisms (GCM) 10K type strain sequencing project: providing services to taxonomists for standard genome sequencing and annotation.</title>
        <authorList>
            <consortium name="The Broad Institute Genomics Platform"/>
            <consortium name="The Broad Institute Genome Sequencing Center for Infectious Disease"/>
            <person name="Wu L."/>
            <person name="Ma J."/>
        </authorList>
    </citation>
    <scope>NUCLEOTIDE SEQUENCE [LARGE SCALE GENOMIC DNA]</scope>
    <source>
        <strain evidence="3 4">JCM 4395</strain>
    </source>
</reference>